<keyword evidence="2" id="KW-1185">Reference proteome</keyword>
<name>A0A073CBW0_PLAA1</name>
<dbReference type="PATRIC" id="fig|388467.6.peg.4846"/>
<protein>
    <recommendedName>
        <fullName evidence="3">Methyltransferase type 11</fullName>
    </recommendedName>
</protein>
<dbReference type="HOGENOM" id="CLU_1224096_0_0_3"/>
<dbReference type="RefSeq" id="WP_042158705.1">
    <property type="nucleotide sequence ID" value="NZ_CM002808.1"/>
</dbReference>
<geneLocation type="plasmid" evidence="1 2">
    <name>pPA79</name>
</geneLocation>
<keyword evidence="1" id="KW-0614">Plasmid</keyword>
<dbReference type="EMBL" id="CM002808">
    <property type="protein sequence ID" value="KEI65143.1"/>
    <property type="molecule type" value="Genomic_DNA"/>
</dbReference>
<accession>A0A073CBW0</accession>
<dbReference type="InterPro" id="IPR029063">
    <property type="entry name" value="SAM-dependent_MTases_sf"/>
</dbReference>
<gene>
    <name evidence="1" type="ORF">A19Y_8041</name>
</gene>
<evidence type="ECO:0008006" key="3">
    <source>
        <dbReference type="Google" id="ProtNLM"/>
    </source>
</evidence>
<dbReference type="AlphaFoldDB" id="A0A073CBW0"/>
<dbReference type="SUPFAM" id="SSF53335">
    <property type="entry name" value="S-adenosyl-L-methionine-dependent methyltransferases"/>
    <property type="match status" value="1"/>
</dbReference>
<evidence type="ECO:0000313" key="2">
    <source>
        <dbReference type="Proteomes" id="UP000027395"/>
    </source>
</evidence>
<sequence length="223" mass="26009">MLREEAQWLGKMINSLDEKTVFPLLNLGSSSKNFREKEQPWIDQYLFRYPREKGNLVIHADLKQDCGVDLVGDLNDLVFLEKIAEMKIKSVLCSNLLEHILNQEEICHKISSIIPINGYLFVTVPYKFPLHLDPIDTLFRPNINQLCQLFPELEMVHGEIIEGGKLIQCTSVPPFLYLIVMMLRLLLPIYQPLRWLNSLRYSLWLFRDISVTCIVLKKTHAQK</sequence>
<proteinExistence type="predicted"/>
<reference evidence="1 2" key="1">
    <citation type="journal article" date="2014" name="Appl. Environ. Microbiol.">
        <title>Elucidation of insertion elements encoded on plasmids and in vitro construction of shuttle vectors from the toxic cyanobacterium Planktothrix.</title>
        <authorList>
            <person name="Christiansen G."/>
            <person name="Goesmann A."/>
            <person name="Kurmayer R."/>
        </authorList>
    </citation>
    <scope>NUCLEOTIDE SEQUENCE [LARGE SCALE GENOMIC DNA]</scope>
    <source>
        <strain evidence="1 2">NIVA-CYA 126/8</strain>
        <plasmid evidence="1">pPA79</plasmid>
    </source>
</reference>
<dbReference type="Proteomes" id="UP000027395">
    <property type="component" value="Plasmid pPA79"/>
</dbReference>
<evidence type="ECO:0000313" key="1">
    <source>
        <dbReference type="EMBL" id="KEI65143.1"/>
    </source>
</evidence>
<organism evidence="1 2">
    <name type="scientific">Planktothrix agardhii (strain NIVA-CYA 126/8)</name>
    <dbReference type="NCBI Taxonomy" id="388467"/>
    <lineage>
        <taxon>Bacteria</taxon>
        <taxon>Bacillati</taxon>
        <taxon>Cyanobacteriota</taxon>
        <taxon>Cyanophyceae</taxon>
        <taxon>Oscillatoriophycideae</taxon>
        <taxon>Oscillatoriales</taxon>
        <taxon>Microcoleaceae</taxon>
        <taxon>Planktothrix</taxon>
    </lineage>
</organism>
<dbReference type="GeneID" id="77290587"/>